<dbReference type="Gene3D" id="3.40.50.970">
    <property type="match status" value="1"/>
</dbReference>
<dbReference type="GO" id="GO:0004739">
    <property type="term" value="F:pyruvate dehydrogenase (acetyl-transferring) activity"/>
    <property type="evidence" value="ECO:0007669"/>
    <property type="project" value="TreeGrafter"/>
</dbReference>
<dbReference type="InterPro" id="IPR029061">
    <property type="entry name" value="THDP-binding"/>
</dbReference>
<dbReference type="Pfam" id="PF00676">
    <property type="entry name" value="E1_dh"/>
    <property type="match status" value="1"/>
</dbReference>
<evidence type="ECO:0000259" key="4">
    <source>
        <dbReference type="Pfam" id="PF00676"/>
    </source>
</evidence>
<dbReference type="EMBL" id="UINC01052265">
    <property type="protein sequence ID" value="SVB67395.1"/>
    <property type="molecule type" value="Genomic_DNA"/>
</dbReference>
<dbReference type="InterPro" id="IPR001017">
    <property type="entry name" value="DH_E1"/>
</dbReference>
<feature type="domain" description="Dehydrogenase E1 component" evidence="4">
    <location>
        <begin position="1"/>
        <end position="293"/>
    </location>
</feature>
<evidence type="ECO:0000256" key="3">
    <source>
        <dbReference type="ARBA" id="ARBA00023052"/>
    </source>
</evidence>
<dbReference type="GO" id="GO:0006086">
    <property type="term" value="P:pyruvate decarboxylation to acetyl-CoA"/>
    <property type="evidence" value="ECO:0007669"/>
    <property type="project" value="TreeGrafter"/>
</dbReference>
<accession>A0A382FXW1</accession>
<name>A0A382FXW1_9ZZZZ</name>
<reference evidence="5" key="1">
    <citation type="submission" date="2018-05" db="EMBL/GenBank/DDBJ databases">
        <authorList>
            <person name="Lanie J.A."/>
            <person name="Ng W.-L."/>
            <person name="Kazmierczak K.M."/>
            <person name="Andrzejewski T.M."/>
            <person name="Davidsen T.M."/>
            <person name="Wayne K.J."/>
            <person name="Tettelin H."/>
            <person name="Glass J.I."/>
            <person name="Rusch D."/>
            <person name="Podicherti R."/>
            <person name="Tsui H.-C.T."/>
            <person name="Winkler M.E."/>
        </authorList>
    </citation>
    <scope>NUCLEOTIDE SEQUENCE</scope>
</reference>
<evidence type="ECO:0000256" key="1">
    <source>
        <dbReference type="ARBA" id="ARBA00001964"/>
    </source>
</evidence>
<protein>
    <recommendedName>
        <fullName evidence="4">Dehydrogenase E1 component domain-containing protein</fullName>
    </recommendedName>
</protein>
<sequence>MMRIRLTEESIAERYSEGKMRCPTHLSVGQEAVAVGVCTNLSREDLALSGHRAHAHYLAKGGCMKSMIAEIYGKATGCSKGLGGSMHLIDKSVGFMGSTAIVANTIPVAVGLGLSLKLKNSNSISCVFFGDGAVEEGVFYESINFAVLHKLPVLFICENNLYSVYSDLEVRQPQGRVIHEMVEGMGIEADFGDGNKVHEVFEKVSKAKSNILLGKGPQFLEFETYRWREHCGPNYDNDIGYRTEEEFLEWRKRDPIKNILKKIDKKIVQDLREKIDNEIDEAFNFAEQSPFPDYNDHKLNFHSK</sequence>
<evidence type="ECO:0000313" key="5">
    <source>
        <dbReference type="EMBL" id="SVB67395.1"/>
    </source>
</evidence>
<keyword evidence="3" id="KW-0786">Thiamine pyrophosphate</keyword>
<gene>
    <name evidence="5" type="ORF">METZ01_LOCUS220249</name>
</gene>
<comment type="cofactor">
    <cofactor evidence="1">
        <name>thiamine diphosphate</name>
        <dbReference type="ChEBI" id="CHEBI:58937"/>
    </cofactor>
</comment>
<dbReference type="PANTHER" id="PTHR11516:SF60">
    <property type="entry name" value="PYRUVATE DEHYDROGENASE E1 COMPONENT SUBUNIT ALPHA"/>
    <property type="match status" value="1"/>
</dbReference>
<dbReference type="SUPFAM" id="SSF52518">
    <property type="entry name" value="Thiamin diphosphate-binding fold (THDP-binding)"/>
    <property type="match status" value="1"/>
</dbReference>
<keyword evidence="2" id="KW-0560">Oxidoreductase</keyword>
<dbReference type="CDD" id="cd02000">
    <property type="entry name" value="TPP_E1_PDC_ADC_BCADC"/>
    <property type="match status" value="1"/>
</dbReference>
<dbReference type="PANTHER" id="PTHR11516">
    <property type="entry name" value="PYRUVATE DEHYDROGENASE E1 COMPONENT, ALPHA SUBUNIT BACTERIAL AND ORGANELLAR"/>
    <property type="match status" value="1"/>
</dbReference>
<organism evidence="5">
    <name type="scientific">marine metagenome</name>
    <dbReference type="NCBI Taxonomy" id="408172"/>
    <lineage>
        <taxon>unclassified sequences</taxon>
        <taxon>metagenomes</taxon>
        <taxon>ecological metagenomes</taxon>
    </lineage>
</organism>
<evidence type="ECO:0000256" key="2">
    <source>
        <dbReference type="ARBA" id="ARBA00023002"/>
    </source>
</evidence>
<dbReference type="InterPro" id="IPR050642">
    <property type="entry name" value="PDH_E1_Alpha_Subunit"/>
</dbReference>
<dbReference type="AlphaFoldDB" id="A0A382FXW1"/>
<proteinExistence type="predicted"/>